<protein>
    <recommendedName>
        <fullName evidence="2">DUF7918 domain-containing protein</fullName>
    </recommendedName>
</protein>
<evidence type="ECO:0000259" key="2">
    <source>
        <dbReference type="Pfam" id="PF25534"/>
    </source>
</evidence>
<reference evidence="3 4" key="1">
    <citation type="journal article" date="2018" name="BMC Genomics">
        <title>Genomic evidence for intraspecific hybridization in a clonal and extremely halotolerant yeast.</title>
        <authorList>
            <person name="Gostincar C."/>
            <person name="Stajich J.E."/>
            <person name="Zupancic J."/>
            <person name="Zalar P."/>
            <person name="Gunde-Cimerman N."/>
        </authorList>
    </citation>
    <scope>NUCLEOTIDE SEQUENCE [LARGE SCALE GENOMIC DNA]</scope>
    <source>
        <strain evidence="3 4">EXF-151</strain>
    </source>
</reference>
<feature type="compositionally biased region" description="Basic and acidic residues" evidence="1">
    <location>
        <begin position="231"/>
        <end position="251"/>
    </location>
</feature>
<dbReference type="Proteomes" id="UP000270230">
    <property type="component" value="Unassembled WGS sequence"/>
</dbReference>
<sequence>MYDEEAGIEVFVRPYDSDTAYREYRAPRSSPLYTGQKNERYIEAVNDERFEVVVKLEPAFDFKMYTGVKVCTNIDGGGISCHTILANPKRKVESRIVLRECFSYEGHEWQCVGFCFREAKALEDGHLTSEEEEHETSKRGRIEVGVQLGRWEWINSKLNSRHNHALPEGTSKKVAVDKGRSHTVAPSDQRAEGEQTNNDQSTESRNEEAAPVIVITGLKFPKKPKEIVKINLDSHDEEQPPSKKIKKESTEGVHNPSTGTATRTPANSTAKNSKDKKRARIESRLEEIRLQREEHRLRRQMMDLEDGE</sequence>
<feature type="compositionally biased region" description="Basic and acidic residues" evidence="1">
    <location>
        <begin position="170"/>
        <end position="180"/>
    </location>
</feature>
<proteinExistence type="predicted"/>
<dbReference type="AlphaFoldDB" id="A0A3M7BHL7"/>
<feature type="region of interest" description="Disordered" evidence="1">
    <location>
        <begin position="231"/>
        <end position="286"/>
    </location>
</feature>
<feature type="region of interest" description="Disordered" evidence="1">
    <location>
        <begin position="162"/>
        <end position="210"/>
    </location>
</feature>
<evidence type="ECO:0000256" key="1">
    <source>
        <dbReference type="SAM" id="MobiDB-lite"/>
    </source>
</evidence>
<dbReference type="VEuPathDB" id="FungiDB:BTJ68_01797"/>
<accession>A0A3M7BHL7</accession>
<comment type="caution">
    <text evidence="3">The sequence shown here is derived from an EMBL/GenBank/DDBJ whole genome shotgun (WGS) entry which is preliminary data.</text>
</comment>
<dbReference type="EMBL" id="QWIN01001572">
    <property type="protein sequence ID" value="RMY39208.1"/>
    <property type="molecule type" value="Genomic_DNA"/>
</dbReference>
<organism evidence="3 4">
    <name type="scientific">Hortaea werneckii</name>
    <name type="common">Black yeast</name>
    <name type="synonym">Cladosporium werneckii</name>
    <dbReference type="NCBI Taxonomy" id="91943"/>
    <lineage>
        <taxon>Eukaryota</taxon>
        <taxon>Fungi</taxon>
        <taxon>Dikarya</taxon>
        <taxon>Ascomycota</taxon>
        <taxon>Pezizomycotina</taxon>
        <taxon>Dothideomycetes</taxon>
        <taxon>Dothideomycetidae</taxon>
        <taxon>Mycosphaerellales</taxon>
        <taxon>Teratosphaeriaceae</taxon>
        <taxon>Hortaea</taxon>
    </lineage>
</organism>
<evidence type="ECO:0000313" key="4">
    <source>
        <dbReference type="Proteomes" id="UP000270230"/>
    </source>
</evidence>
<dbReference type="Pfam" id="PF25534">
    <property type="entry name" value="DUF7918"/>
    <property type="match status" value="1"/>
</dbReference>
<dbReference type="OrthoDB" id="3919272at2759"/>
<evidence type="ECO:0000313" key="3">
    <source>
        <dbReference type="EMBL" id="RMY39208.1"/>
    </source>
</evidence>
<name>A0A3M7BHL7_HORWE</name>
<feature type="compositionally biased region" description="Polar residues" evidence="1">
    <location>
        <begin position="255"/>
        <end position="271"/>
    </location>
</feature>
<dbReference type="InterPro" id="IPR057678">
    <property type="entry name" value="DUF7918"/>
</dbReference>
<gene>
    <name evidence="3" type="ORF">D0865_12885</name>
</gene>
<feature type="domain" description="DUF7918" evidence="2">
    <location>
        <begin position="21"/>
        <end position="199"/>
    </location>
</feature>